<dbReference type="Gene3D" id="3.40.50.1820">
    <property type="entry name" value="alpha/beta hydrolase"/>
    <property type="match status" value="1"/>
</dbReference>
<dbReference type="InterPro" id="IPR000639">
    <property type="entry name" value="Epox_hydrolase-like"/>
</dbReference>
<dbReference type="InterPro" id="IPR029058">
    <property type="entry name" value="AB_hydrolase_fold"/>
</dbReference>
<dbReference type="GO" id="GO:0072330">
    <property type="term" value="P:monocarboxylic acid biosynthetic process"/>
    <property type="evidence" value="ECO:0007669"/>
    <property type="project" value="UniProtKB-ARBA"/>
</dbReference>
<dbReference type="GO" id="GO:0017000">
    <property type="term" value="P:antibiotic biosynthetic process"/>
    <property type="evidence" value="ECO:0007669"/>
    <property type="project" value="UniProtKB-ARBA"/>
</dbReference>
<feature type="domain" description="AB hydrolase-1" evidence="3">
    <location>
        <begin position="31"/>
        <end position="314"/>
    </location>
</feature>
<evidence type="ECO:0000313" key="4">
    <source>
        <dbReference type="EMBL" id="CEJ54701.1"/>
    </source>
</evidence>
<dbReference type="SUPFAM" id="SSF53474">
    <property type="entry name" value="alpha/beta-Hydrolases"/>
    <property type="match status" value="1"/>
</dbReference>
<sequence>MSLSNLTKKTLTVSRGFTYTYHVSPARNLKPSIILFHGWPDSAQLWSGLINHYLLPQGYGIIAPDCLGYGGTSKPTDPESYSWKDLAADAIEILNAEHLSSVIAAGHDWGSSLSQRLYNFHPSRVSGVITINVAYMPPIGHFSLDAMNEMTRQQYGYGILEYWYFFTTEEGVQTMNQNLESVYCMAYGHPRTWLETMTAPGGARKFVSEGRTQPTLPFATAEHKEDFMGRLGQDGGFAAPNCWYRAYAFGVQDEADDQVPDENKVIRVPVLYWGGDGDVVGRPDRLQPPIDAELLPDVKSIIREGGHWALLERPDEFGEDIVTWLQERFA</sequence>
<comment type="similarity">
    <text evidence="2">Belongs to the AB hydrolase superfamily. Epoxide hydrolase family.</text>
</comment>
<dbReference type="AlphaFoldDB" id="A0A0F7TGQ0"/>
<organism evidence="4 5">
    <name type="scientific">Penicillium brasilianum</name>
    <dbReference type="NCBI Taxonomy" id="104259"/>
    <lineage>
        <taxon>Eukaryota</taxon>
        <taxon>Fungi</taxon>
        <taxon>Dikarya</taxon>
        <taxon>Ascomycota</taxon>
        <taxon>Pezizomycotina</taxon>
        <taxon>Eurotiomycetes</taxon>
        <taxon>Eurotiomycetidae</taxon>
        <taxon>Eurotiales</taxon>
        <taxon>Aspergillaceae</taxon>
        <taxon>Penicillium</taxon>
    </lineage>
</organism>
<dbReference type="Pfam" id="PF00561">
    <property type="entry name" value="Abhydrolase_1"/>
    <property type="match status" value="1"/>
</dbReference>
<gene>
    <name evidence="4" type="ORF">PMG11_00997</name>
</gene>
<dbReference type="PRINTS" id="PR00412">
    <property type="entry name" value="EPOXHYDRLASE"/>
</dbReference>
<dbReference type="Proteomes" id="UP000042958">
    <property type="component" value="Unassembled WGS sequence"/>
</dbReference>
<reference evidence="5" key="1">
    <citation type="journal article" date="2015" name="Genome Announc.">
        <title>Draft genome sequence of the fungus Penicillium brasilianum MG11.</title>
        <authorList>
            <person name="Horn F."/>
            <person name="Linde J."/>
            <person name="Mattern D.J."/>
            <person name="Walther G."/>
            <person name="Guthke R."/>
            <person name="Brakhage A.A."/>
            <person name="Valiante V."/>
        </authorList>
    </citation>
    <scope>NUCLEOTIDE SEQUENCE [LARGE SCALE GENOMIC DNA]</scope>
    <source>
        <strain evidence="5">MG11</strain>
    </source>
</reference>
<name>A0A0F7TGQ0_PENBI</name>
<evidence type="ECO:0000313" key="5">
    <source>
        <dbReference type="Proteomes" id="UP000042958"/>
    </source>
</evidence>
<protein>
    <recommendedName>
        <fullName evidence="3">AB hydrolase-1 domain-containing protein</fullName>
    </recommendedName>
</protein>
<dbReference type="OrthoDB" id="284184at2759"/>
<accession>A0A0F7TGQ0</accession>
<dbReference type="EMBL" id="CDHK01000001">
    <property type="protein sequence ID" value="CEJ54701.1"/>
    <property type="molecule type" value="Genomic_DNA"/>
</dbReference>
<evidence type="ECO:0000259" key="3">
    <source>
        <dbReference type="Pfam" id="PF00561"/>
    </source>
</evidence>
<evidence type="ECO:0000256" key="2">
    <source>
        <dbReference type="ARBA" id="ARBA00038334"/>
    </source>
</evidence>
<keyword evidence="1" id="KW-0378">Hydrolase</keyword>
<keyword evidence="5" id="KW-1185">Reference proteome</keyword>
<dbReference type="PANTHER" id="PTHR43329">
    <property type="entry name" value="EPOXIDE HYDROLASE"/>
    <property type="match status" value="1"/>
</dbReference>
<dbReference type="InterPro" id="IPR000073">
    <property type="entry name" value="AB_hydrolase_1"/>
</dbReference>
<dbReference type="GO" id="GO:0016787">
    <property type="term" value="F:hydrolase activity"/>
    <property type="evidence" value="ECO:0007669"/>
    <property type="project" value="UniProtKB-KW"/>
</dbReference>
<evidence type="ECO:0000256" key="1">
    <source>
        <dbReference type="ARBA" id="ARBA00022801"/>
    </source>
</evidence>
<proteinExistence type="inferred from homology"/>
<dbReference type="STRING" id="104259.A0A0F7TGQ0"/>